<gene>
    <name evidence="1" type="primary">Acey_s0552.g3344</name>
    <name evidence="1" type="ORF">Y032_0552g3344</name>
</gene>
<evidence type="ECO:0000313" key="1">
    <source>
        <dbReference type="EMBL" id="EYC41887.1"/>
    </source>
</evidence>
<organism evidence="1 2">
    <name type="scientific">Ancylostoma ceylanicum</name>
    <dbReference type="NCBI Taxonomy" id="53326"/>
    <lineage>
        <taxon>Eukaryota</taxon>
        <taxon>Metazoa</taxon>
        <taxon>Ecdysozoa</taxon>
        <taxon>Nematoda</taxon>
        <taxon>Chromadorea</taxon>
        <taxon>Rhabditida</taxon>
        <taxon>Rhabditina</taxon>
        <taxon>Rhabditomorpha</taxon>
        <taxon>Strongyloidea</taxon>
        <taxon>Ancylostomatidae</taxon>
        <taxon>Ancylostomatinae</taxon>
        <taxon>Ancylostoma</taxon>
    </lineage>
</organism>
<accession>A0A016WRI1</accession>
<sequence length="68" mass="7664">MRKFIITTHCKPLQKMDFSKQYICLLVYGLKSDELATASSRRINAVFGDDAGTERPAQTLSCSLLQPR</sequence>
<dbReference type="AlphaFoldDB" id="A0A016WRI1"/>
<reference evidence="2" key="1">
    <citation type="journal article" date="2015" name="Nat. Genet.">
        <title>The genome and transcriptome of the zoonotic hookworm Ancylostoma ceylanicum identify infection-specific gene families.</title>
        <authorList>
            <person name="Schwarz E.M."/>
            <person name="Hu Y."/>
            <person name="Antoshechkin I."/>
            <person name="Miller M.M."/>
            <person name="Sternberg P.W."/>
            <person name="Aroian R.V."/>
        </authorList>
    </citation>
    <scope>NUCLEOTIDE SEQUENCE</scope>
    <source>
        <strain evidence="2">HY135</strain>
    </source>
</reference>
<protein>
    <submittedName>
        <fullName evidence="1">Uncharacterized protein</fullName>
    </submittedName>
</protein>
<proteinExistence type="predicted"/>
<evidence type="ECO:0000313" key="2">
    <source>
        <dbReference type="Proteomes" id="UP000024635"/>
    </source>
</evidence>
<dbReference type="EMBL" id="JARK01000152">
    <property type="protein sequence ID" value="EYC41887.1"/>
    <property type="molecule type" value="Genomic_DNA"/>
</dbReference>
<comment type="caution">
    <text evidence="1">The sequence shown here is derived from an EMBL/GenBank/DDBJ whole genome shotgun (WGS) entry which is preliminary data.</text>
</comment>
<dbReference type="Proteomes" id="UP000024635">
    <property type="component" value="Unassembled WGS sequence"/>
</dbReference>
<name>A0A016WRI1_9BILA</name>
<keyword evidence="2" id="KW-1185">Reference proteome</keyword>